<dbReference type="PROSITE" id="PS50190">
    <property type="entry name" value="SEC7"/>
    <property type="match status" value="1"/>
</dbReference>
<feature type="compositionally biased region" description="Basic and acidic residues" evidence="7">
    <location>
        <begin position="1134"/>
        <end position="1143"/>
    </location>
</feature>
<dbReference type="Pfam" id="PF09324">
    <property type="entry name" value="Sec7-like_HDS"/>
    <property type="match status" value="1"/>
</dbReference>
<keyword evidence="4" id="KW-0963">Cytoplasm</keyword>
<dbReference type="GO" id="GO:0005737">
    <property type="term" value="C:cytoplasm"/>
    <property type="evidence" value="ECO:0007669"/>
    <property type="project" value="UniProtKB-SubCell"/>
</dbReference>
<evidence type="ECO:0000313" key="9">
    <source>
        <dbReference type="EMBL" id="CAB9502026.1"/>
    </source>
</evidence>
<dbReference type="Gene3D" id="1.10.1000.11">
    <property type="entry name" value="Arf Nucleotide-binding Site Opener,domain 2"/>
    <property type="match status" value="1"/>
</dbReference>
<dbReference type="InterPro" id="IPR023394">
    <property type="entry name" value="Sec7_C_sf"/>
</dbReference>
<dbReference type="CDD" id="cd00171">
    <property type="entry name" value="Sec7"/>
    <property type="match status" value="1"/>
</dbReference>
<dbReference type="InterPro" id="IPR046455">
    <property type="entry name" value="Sec7/BIG1-like_C"/>
</dbReference>
<dbReference type="Pfam" id="PF01369">
    <property type="entry name" value="Sec7"/>
    <property type="match status" value="1"/>
</dbReference>
<dbReference type="InterPro" id="IPR015403">
    <property type="entry name" value="Mon2/Sec7/BIG1-like_HDS"/>
</dbReference>
<evidence type="ECO:0000256" key="4">
    <source>
        <dbReference type="ARBA" id="ARBA00022490"/>
    </source>
</evidence>
<sequence>MSAITDALAGFLSSADATGVTAGTDKNSSHQQFMKNRLIPLTTKLQREIRGRRFRDVQPALKAAIANLKTFEKETWPPEQDSATASTAAPTAEATAFEKQLQALDQDDGSVATDIEDDNTTITTVEPTAEESSDAERATTTWDIAIGDQGQKLSPKEDAMLRVPDMDDDKNTREPMHESIEEILEVYIAILKHPSKTSKVCEMALECIQILVTKHYISGRAGGRDDPSGSGSQAIALKEQGAKNIPPPSLLHRIMEAVASCSNYNSDVAQTASCKTFRVIITSKKCGVHEGSLLLALRSAFHVYLVAKTASTKDVAKASLIEMLRSVFGRLEEQEMRIQEQQQQGHNNHHHQSSNGGVDEGNGQKPVSPNSSNNGVASSQYHTDGYVLFRALCKLSSKELPGDGEPESNRAGLFSSSPPDPMALNNKVLSLELILAVMEFSGNAFCQGEKFIYLVQNYLCVGLLKNCMSNHTNVAFLSQKIFLLLLYKFKANLKQEIEVFLSNIFLRVLESPNSSFKQKALVLESLRSLCRDPVVLTQIFLNYDCDFDARNLYKDIVHHLTKLSGKSTSMPTSTLTKKEAEETYELSLASVEVLVTIMKAFLKALGLPGGDVGSDESAGERIRGMLSLDVDVVPKSDEGNTAKSTNGSNASGGEDSESETSVGKAAKKPPPPPVTSKPIDSESSSKVAGKIVDAFEMKRKEEQIFETGAIKFTLSLKSGLNFFIDNGFVECDANAVALFFLAMKDKLDKTQMGEALGREPDSAFIKGDNIDPEKGGPGFFVRILHHYASALDFTGTPFDDAIRMFLSGFRLPGEAQKIDRIMEKFAEQFTRQNPEVFGSADTAFVLGFSVIMLNTDLHNPSIKPEKKMTMDSFIRNNRGIGENGSDLPTDFLEGIFERIKKNPFSLKEDDEARERVVTAQSTQYFDTSLFFEAPAFFGTSAEERKRERFKKEREEMMAATTQLIRRRQPGKNSKAMSDQSSSLTDSVSPSDVVKPMFDVTWGPVIGILSQVLECSEDERSISVCLNGFVYAIRLASHSHMSLARDTFVTSLAKFTFLGSIKEMKRKNIESIRTLLSIAVIDGEYLGESWGPVLQCTSQLARLRLSASGLDSDESFLAENETPTKRGARNSESVGDGRKTEESNGRAVLEAVNEVLIDKVFSNTVNLSAQSLAHFIEQLITVSTAEINGSSKSGITGVAGRPKFDGSMHGGSAPTRDDGPSIFSLQKLVEVADFNMDVRPRLVWAQMWERMAEFFATISSHENTNVSVYAIDSLKQLSFKFLDKPELSEFNFQRIYLRPFLHVMQQDGTREDIRELVLRCLDNIVRTKSHNLRSGWKIIFAILARSAEDSSEKINFLGLAILQRLLDDHLDELCRLEDENLDEKEEDDPQHHILPAFGATNRSADVEDFVGLCRASSAFVQKKESASPRPMGLSMRALCHTAIYADLLADKRVQPPVSGAQWTDPQEPGYTYAGLDENEALEMVLWRSLLEGLADGIRSKARSSAAGLGCLVQRGSIMALRAIFIRHGSIFSVPQWEAILRETLLPAIQDAAESEMSPVVGITSESPHLSSIDFLADSVPLPPPLNDPGLLKFEEIAMNNESAPSRAFGKAELVLEASFTDMRHGGDGDLSLAYVLAQKDACAHTARDQPFPDSWIATTASLALGLLTDVTSEVFLALGAEGRERLWPLVANQFLVWCVGRPLDIGAPRRNGEVPDYDVWWPCEAIVRVACNEMHRLSERVTGSFSQLYQFERVGWTGMFLTMFADALTNSVALERSLEKDLFRTKTRGTESPFSSPPSSPPGGSETEGSLSSRLEIGSVVDTPFGKGTLVSRRRKTHDEIDGQKHVTVHQIALDFGGTLYQPDTSLVAFKHTDNESPAETHSKPNGNSALPNGMSPSASLDQDASFRSDASKDMYWLDYIPALKIRCVAAHCLQNGFSGLLDRLVPLMEKDVALKVLEALRLSRQISEESARDENLKRMFQEAIFTEWGDGIEEVQMALSNVARMSHLHGSDMFFLTQEAGATRATIQMLGMLYHGRVGEERVNWDRADFAEAHLLGTMKDALRKFQDSEERDGHLVDPNVWRNTSESGGKVALYCTSFADVVVGILSVIHSLDHEKFTKHSKDFFPIVCSLVRAESKEIRNLVQCILAKQVAPMIDVDPDACTERSYRLRRNSDHGI</sequence>
<dbReference type="SUPFAM" id="SSF48425">
    <property type="entry name" value="Sec7 domain"/>
    <property type="match status" value="1"/>
</dbReference>
<feature type="compositionally biased region" description="Polar residues" evidence="7">
    <location>
        <begin position="1883"/>
        <end position="1902"/>
    </location>
</feature>
<dbReference type="GO" id="GO:0015031">
    <property type="term" value="P:protein transport"/>
    <property type="evidence" value="ECO:0007669"/>
    <property type="project" value="UniProtKB-KW"/>
</dbReference>
<evidence type="ECO:0000256" key="3">
    <source>
        <dbReference type="ARBA" id="ARBA00022448"/>
    </source>
</evidence>
<dbReference type="InterPro" id="IPR032691">
    <property type="entry name" value="Mon2/Sec7/BIG1-like_HUS"/>
</dbReference>
<feature type="region of interest" description="Disordered" evidence="7">
    <location>
        <begin position="1115"/>
        <end position="1143"/>
    </location>
</feature>
<evidence type="ECO:0000259" key="8">
    <source>
        <dbReference type="PROSITE" id="PS50190"/>
    </source>
</evidence>
<name>A0A9N8DH79_9STRA</name>
<dbReference type="InterPro" id="IPR000904">
    <property type="entry name" value="Sec7_dom"/>
</dbReference>
<dbReference type="GO" id="GO:0032012">
    <property type="term" value="P:regulation of ARF protein signal transduction"/>
    <property type="evidence" value="ECO:0007669"/>
    <property type="project" value="InterPro"/>
</dbReference>
<comment type="caution">
    <text evidence="9">The sequence shown here is derived from an EMBL/GenBank/DDBJ whole genome shotgun (WGS) entry which is preliminary data.</text>
</comment>
<evidence type="ECO:0000256" key="6">
    <source>
        <dbReference type="ARBA" id="ARBA00023136"/>
    </source>
</evidence>
<dbReference type="PANTHER" id="PTHR10663">
    <property type="entry name" value="GUANYL-NUCLEOTIDE EXCHANGE FACTOR"/>
    <property type="match status" value="1"/>
</dbReference>
<feature type="region of interest" description="Disordered" evidence="7">
    <location>
        <begin position="965"/>
        <end position="987"/>
    </location>
</feature>
<dbReference type="FunFam" id="1.10.1000.11:FF:000002">
    <property type="entry name" value="Cytohesin 1"/>
    <property type="match status" value="1"/>
</dbReference>
<reference evidence="9" key="1">
    <citation type="submission" date="2020-06" db="EMBL/GenBank/DDBJ databases">
        <authorList>
            <consortium name="Plant Systems Biology data submission"/>
        </authorList>
    </citation>
    <scope>NUCLEOTIDE SEQUENCE</scope>
    <source>
        <strain evidence="9">D6</strain>
    </source>
</reference>
<evidence type="ECO:0000256" key="1">
    <source>
        <dbReference type="ARBA" id="ARBA00004370"/>
    </source>
</evidence>
<feature type="compositionally biased region" description="Low complexity" evidence="7">
    <location>
        <begin position="1801"/>
        <end position="1811"/>
    </location>
</feature>
<keyword evidence="6" id="KW-0472">Membrane</keyword>
<dbReference type="Pfam" id="PF16213">
    <property type="entry name" value="DCB"/>
    <property type="match status" value="1"/>
</dbReference>
<evidence type="ECO:0000313" key="10">
    <source>
        <dbReference type="Proteomes" id="UP001153069"/>
    </source>
</evidence>
<dbReference type="Gene3D" id="1.10.220.20">
    <property type="match status" value="1"/>
</dbReference>
<evidence type="ECO:0000256" key="7">
    <source>
        <dbReference type="SAM" id="MobiDB-lite"/>
    </source>
</evidence>
<feature type="compositionally biased region" description="Polar residues" evidence="7">
    <location>
        <begin position="641"/>
        <end position="651"/>
    </location>
</feature>
<feature type="compositionally biased region" description="Low complexity" evidence="7">
    <location>
        <begin position="977"/>
        <end position="987"/>
    </location>
</feature>
<dbReference type="OrthoDB" id="430364at2759"/>
<dbReference type="Pfam" id="PF20252">
    <property type="entry name" value="BIG2_C"/>
    <property type="match status" value="1"/>
</dbReference>
<dbReference type="InterPro" id="IPR032629">
    <property type="entry name" value="DCB_dom"/>
</dbReference>
<dbReference type="PANTHER" id="PTHR10663:SF375">
    <property type="entry name" value="LD29171P"/>
    <property type="match status" value="1"/>
</dbReference>
<accession>A0A9N8DH79</accession>
<keyword evidence="5" id="KW-0653">Protein transport</keyword>
<feature type="domain" description="SEC7" evidence="8">
    <location>
        <begin position="694"/>
        <end position="902"/>
    </location>
</feature>
<dbReference type="GO" id="GO:0016020">
    <property type="term" value="C:membrane"/>
    <property type="evidence" value="ECO:0007669"/>
    <property type="project" value="UniProtKB-SubCell"/>
</dbReference>
<keyword evidence="3" id="KW-0813">Transport</keyword>
<gene>
    <name evidence="9" type="ORF">SEMRO_125_G060190.1</name>
</gene>
<dbReference type="InterPro" id="IPR035999">
    <property type="entry name" value="Sec7_dom_sf"/>
</dbReference>
<dbReference type="Proteomes" id="UP001153069">
    <property type="component" value="Unassembled WGS sequence"/>
</dbReference>
<feature type="region of interest" description="Disordered" evidence="7">
    <location>
        <begin position="633"/>
        <end position="685"/>
    </location>
</feature>
<dbReference type="SUPFAM" id="SSF48371">
    <property type="entry name" value="ARM repeat"/>
    <property type="match status" value="2"/>
</dbReference>
<feature type="compositionally biased region" description="Polar residues" evidence="7">
    <location>
        <begin position="365"/>
        <end position="376"/>
    </location>
</feature>
<keyword evidence="10" id="KW-1185">Reference proteome</keyword>
<evidence type="ECO:0000256" key="5">
    <source>
        <dbReference type="ARBA" id="ARBA00022927"/>
    </source>
</evidence>
<feature type="compositionally biased region" description="Low complexity" evidence="7">
    <location>
        <begin position="83"/>
        <end position="93"/>
    </location>
</feature>
<feature type="region of interest" description="Disordered" evidence="7">
    <location>
        <begin position="1874"/>
        <end position="1903"/>
    </location>
</feature>
<feature type="region of interest" description="Disordered" evidence="7">
    <location>
        <begin position="73"/>
        <end position="93"/>
    </location>
</feature>
<organism evidence="9 10">
    <name type="scientific">Seminavis robusta</name>
    <dbReference type="NCBI Taxonomy" id="568900"/>
    <lineage>
        <taxon>Eukaryota</taxon>
        <taxon>Sar</taxon>
        <taxon>Stramenopiles</taxon>
        <taxon>Ochrophyta</taxon>
        <taxon>Bacillariophyta</taxon>
        <taxon>Bacillariophyceae</taxon>
        <taxon>Bacillariophycidae</taxon>
        <taxon>Naviculales</taxon>
        <taxon>Naviculaceae</taxon>
        <taxon>Seminavis</taxon>
    </lineage>
</organism>
<dbReference type="Pfam" id="PF12783">
    <property type="entry name" value="Sec7-like_HUS"/>
    <property type="match status" value="1"/>
</dbReference>
<dbReference type="GO" id="GO:0005085">
    <property type="term" value="F:guanyl-nucleotide exchange factor activity"/>
    <property type="evidence" value="ECO:0007669"/>
    <property type="project" value="InterPro"/>
</dbReference>
<feature type="region of interest" description="Disordered" evidence="7">
    <location>
        <begin position="336"/>
        <end position="376"/>
    </location>
</feature>
<evidence type="ECO:0000256" key="2">
    <source>
        <dbReference type="ARBA" id="ARBA00004496"/>
    </source>
</evidence>
<proteinExistence type="predicted"/>
<comment type="subcellular location">
    <subcellularLocation>
        <location evidence="2">Cytoplasm</location>
    </subcellularLocation>
    <subcellularLocation>
        <location evidence="1">Membrane</location>
    </subcellularLocation>
</comment>
<feature type="region of interest" description="Disordered" evidence="7">
    <location>
        <begin position="1784"/>
        <end position="1811"/>
    </location>
</feature>
<protein>
    <submittedName>
        <fullName evidence="9">Inhibited guanine nucleotide-exchange protein</fullName>
    </submittedName>
</protein>
<dbReference type="InterPro" id="IPR016024">
    <property type="entry name" value="ARM-type_fold"/>
</dbReference>
<dbReference type="EMBL" id="CAICTM010000124">
    <property type="protein sequence ID" value="CAB9502026.1"/>
    <property type="molecule type" value="Genomic_DNA"/>
</dbReference>
<dbReference type="SMART" id="SM00222">
    <property type="entry name" value="Sec7"/>
    <property type="match status" value="1"/>
</dbReference>